<comment type="caution">
    <text evidence="5">The sequence shown here is derived from an EMBL/GenBank/DDBJ whole genome shotgun (WGS) entry which is preliminary data.</text>
</comment>
<dbReference type="InterPro" id="IPR046532">
    <property type="entry name" value="DUF6597"/>
</dbReference>
<dbReference type="SUPFAM" id="SSF46689">
    <property type="entry name" value="Homeodomain-like"/>
    <property type="match status" value="1"/>
</dbReference>
<dbReference type="GO" id="GO:0043565">
    <property type="term" value="F:sequence-specific DNA binding"/>
    <property type="evidence" value="ECO:0007669"/>
    <property type="project" value="InterPro"/>
</dbReference>
<dbReference type="InterPro" id="IPR050204">
    <property type="entry name" value="AraC_XylS_family_regulators"/>
</dbReference>
<evidence type="ECO:0000259" key="4">
    <source>
        <dbReference type="PROSITE" id="PS01124"/>
    </source>
</evidence>
<evidence type="ECO:0000256" key="1">
    <source>
        <dbReference type="ARBA" id="ARBA00023015"/>
    </source>
</evidence>
<keyword evidence="6" id="KW-1185">Reference proteome</keyword>
<protein>
    <submittedName>
        <fullName evidence="5">AraC family transcriptional regulator</fullName>
    </submittedName>
</protein>
<keyword evidence="3" id="KW-0804">Transcription</keyword>
<dbReference type="Gene3D" id="1.10.10.60">
    <property type="entry name" value="Homeodomain-like"/>
    <property type="match status" value="1"/>
</dbReference>
<dbReference type="PROSITE" id="PS01124">
    <property type="entry name" value="HTH_ARAC_FAMILY_2"/>
    <property type="match status" value="1"/>
</dbReference>
<sequence length="276" mass="30075">MELPPGMRYERFAPAHALADYIEHLWIIDAEVGPITRHEILVPNGRPVILVNLKDPGVRIDPQTGKSTINQSAVSGIATRPVIIGQARHSRLVAAQPTPFGLRALDAPLAVDSTVPIAEWLGDHEADTLISALAKSAFGENAARHLEAALLSRLRPLPSVALARLQHAIAHIEALGGDIEVAALARELGTGYDLLYRDFRRNLGISPKTFIAIVRYQNHIGQLLSGVAGDGLAQLALMQGYYDQAHANRDFRRFTGVSPTRFRETLNGIAKMMHGF</sequence>
<dbReference type="PANTHER" id="PTHR46796:SF15">
    <property type="entry name" value="BLL1074 PROTEIN"/>
    <property type="match status" value="1"/>
</dbReference>
<gene>
    <name evidence="5" type="ORF">GCM10011499_30770</name>
</gene>
<dbReference type="PANTHER" id="PTHR46796">
    <property type="entry name" value="HTH-TYPE TRANSCRIPTIONAL ACTIVATOR RHAS-RELATED"/>
    <property type="match status" value="1"/>
</dbReference>
<organism evidence="5 6">
    <name type="scientific">Pelagibacterium lentulum</name>
    <dbReference type="NCBI Taxonomy" id="2029865"/>
    <lineage>
        <taxon>Bacteria</taxon>
        <taxon>Pseudomonadati</taxon>
        <taxon>Pseudomonadota</taxon>
        <taxon>Alphaproteobacteria</taxon>
        <taxon>Hyphomicrobiales</taxon>
        <taxon>Devosiaceae</taxon>
        <taxon>Pelagibacterium</taxon>
    </lineage>
</organism>
<proteinExistence type="predicted"/>
<name>A0A916RJ69_9HYPH</name>
<dbReference type="AlphaFoldDB" id="A0A916RJ69"/>
<dbReference type="GO" id="GO:0003700">
    <property type="term" value="F:DNA-binding transcription factor activity"/>
    <property type="evidence" value="ECO:0007669"/>
    <property type="project" value="InterPro"/>
</dbReference>
<accession>A0A916RJ69</accession>
<dbReference type="Pfam" id="PF20240">
    <property type="entry name" value="DUF6597"/>
    <property type="match status" value="1"/>
</dbReference>
<evidence type="ECO:0000313" key="5">
    <source>
        <dbReference type="EMBL" id="GGA58478.1"/>
    </source>
</evidence>
<dbReference type="Pfam" id="PF12833">
    <property type="entry name" value="HTH_18"/>
    <property type="match status" value="1"/>
</dbReference>
<reference evidence="5 6" key="1">
    <citation type="journal article" date="2014" name="Int. J. Syst. Evol. Microbiol.">
        <title>Complete genome sequence of Corynebacterium casei LMG S-19264T (=DSM 44701T), isolated from a smear-ripened cheese.</title>
        <authorList>
            <consortium name="US DOE Joint Genome Institute (JGI-PGF)"/>
            <person name="Walter F."/>
            <person name="Albersmeier A."/>
            <person name="Kalinowski J."/>
            <person name="Ruckert C."/>
        </authorList>
    </citation>
    <scope>NUCLEOTIDE SEQUENCE [LARGE SCALE GENOMIC DNA]</scope>
    <source>
        <strain evidence="5 6">CGMCC 1.15896</strain>
    </source>
</reference>
<keyword evidence="1" id="KW-0805">Transcription regulation</keyword>
<dbReference type="Proteomes" id="UP000596977">
    <property type="component" value="Unassembled WGS sequence"/>
</dbReference>
<evidence type="ECO:0000256" key="2">
    <source>
        <dbReference type="ARBA" id="ARBA00023125"/>
    </source>
</evidence>
<dbReference type="EMBL" id="BMKB01000005">
    <property type="protein sequence ID" value="GGA58478.1"/>
    <property type="molecule type" value="Genomic_DNA"/>
</dbReference>
<dbReference type="OrthoDB" id="9815799at2"/>
<evidence type="ECO:0000256" key="3">
    <source>
        <dbReference type="ARBA" id="ARBA00023163"/>
    </source>
</evidence>
<keyword evidence="2" id="KW-0238">DNA-binding</keyword>
<dbReference type="InterPro" id="IPR009057">
    <property type="entry name" value="Homeodomain-like_sf"/>
</dbReference>
<feature type="domain" description="HTH araC/xylS-type" evidence="4">
    <location>
        <begin position="159"/>
        <end position="265"/>
    </location>
</feature>
<dbReference type="InterPro" id="IPR018060">
    <property type="entry name" value="HTH_AraC"/>
</dbReference>
<dbReference type="SMART" id="SM00342">
    <property type="entry name" value="HTH_ARAC"/>
    <property type="match status" value="1"/>
</dbReference>
<evidence type="ECO:0000313" key="6">
    <source>
        <dbReference type="Proteomes" id="UP000596977"/>
    </source>
</evidence>